<dbReference type="Gene3D" id="2.20.70.10">
    <property type="match status" value="1"/>
</dbReference>
<dbReference type="Pfam" id="PF00639">
    <property type="entry name" value="Rotamase"/>
    <property type="match status" value="1"/>
</dbReference>
<proteinExistence type="predicted"/>
<feature type="domain" description="PpiC" evidence="8">
    <location>
        <begin position="510"/>
        <end position="621"/>
    </location>
</feature>
<evidence type="ECO:0000256" key="6">
    <source>
        <dbReference type="SAM" id="MobiDB-lite"/>
    </source>
</evidence>
<evidence type="ECO:0000256" key="3">
    <source>
        <dbReference type="ARBA" id="ARBA00023110"/>
    </source>
</evidence>
<feature type="compositionally biased region" description="Pro residues" evidence="6">
    <location>
        <begin position="318"/>
        <end position="327"/>
    </location>
</feature>
<dbReference type="PROSITE" id="PS01159">
    <property type="entry name" value="WW_DOMAIN_1"/>
    <property type="match status" value="1"/>
</dbReference>
<gene>
    <name evidence="9" type="ORF">Purlil1_10564</name>
</gene>
<feature type="compositionally biased region" description="Polar residues" evidence="6">
    <location>
        <begin position="271"/>
        <end position="287"/>
    </location>
</feature>
<dbReference type="PANTHER" id="PTHR10657:SF4">
    <property type="entry name" value="PEPTIDYL-PROLYL CIS-TRANS ISOMERASE-RELATED"/>
    <property type="match status" value="1"/>
</dbReference>
<feature type="region of interest" description="Disordered" evidence="6">
    <location>
        <begin position="380"/>
        <end position="417"/>
    </location>
</feature>
<dbReference type="SMART" id="SM00456">
    <property type="entry name" value="WW"/>
    <property type="match status" value="1"/>
</dbReference>
<dbReference type="CDD" id="cd00201">
    <property type="entry name" value="WW"/>
    <property type="match status" value="1"/>
</dbReference>
<dbReference type="InterPro" id="IPR001202">
    <property type="entry name" value="WW_dom"/>
</dbReference>
<dbReference type="PROSITE" id="PS50198">
    <property type="entry name" value="PPIC_PPIASE_2"/>
    <property type="match status" value="1"/>
</dbReference>
<reference evidence="9 10" key="1">
    <citation type="journal article" date="2024" name="Microbiol. Resour. Announc.">
        <title>Genome annotations for the ascomycete fungi Trichoderma harzianum, Trichoderma aggressivum, and Purpureocillium lilacinum.</title>
        <authorList>
            <person name="Beijen E.P.W."/>
            <person name="Ohm R.A."/>
        </authorList>
    </citation>
    <scope>NUCLEOTIDE SEQUENCE [LARGE SCALE GENOMIC DNA]</scope>
    <source>
        <strain evidence="9 10">CBS 150709</strain>
    </source>
</reference>
<dbReference type="Pfam" id="PF00397">
    <property type="entry name" value="WW"/>
    <property type="match status" value="1"/>
</dbReference>
<organism evidence="9 10">
    <name type="scientific">Purpureocillium lilacinum</name>
    <name type="common">Paecilomyces lilacinus</name>
    <dbReference type="NCBI Taxonomy" id="33203"/>
    <lineage>
        <taxon>Eukaryota</taxon>
        <taxon>Fungi</taxon>
        <taxon>Dikarya</taxon>
        <taxon>Ascomycota</taxon>
        <taxon>Pezizomycotina</taxon>
        <taxon>Sordariomycetes</taxon>
        <taxon>Hypocreomycetidae</taxon>
        <taxon>Hypocreales</taxon>
        <taxon>Ophiocordycipitaceae</taxon>
        <taxon>Purpureocillium</taxon>
    </lineage>
</organism>
<evidence type="ECO:0000259" key="8">
    <source>
        <dbReference type="PROSITE" id="PS50198"/>
    </source>
</evidence>
<dbReference type="SUPFAM" id="SSF54534">
    <property type="entry name" value="FKBP-like"/>
    <property type="match status" value="1"/>
</dbReference>
<keyword evidence="3 5" id="KW-0697">Rotamase</keyword>
<keyword evidence="4 5" id="KW-0413">Isomerase</keyword>
<feature type="region of interest" description="Disordered" evidence="6">
    <location>
        <begin position="269"/>
        <end position="352"/>
    </location>
</feature>
<protein>
    <recommendedName>
        <fullName evidence="2">peptidylprolyl isomerase</fullName>
        <ecNumber evidence="2">5.2.1.8</ecNumber>
    </recommendedName>
</protein>
<feature type="compositionally biased region" description="Polar residues" evidence="6">
    <location>
        <begin position="295"/>
        <end position="310"/>
    </location>
</feature>
<dbReference type="InterPro" id="IPR036020">
    <property type="entry name" value="WW_dom_sf"/>
</dbReference>
<keyword evidence="10" id="KW-1185">Reference proteome</keyword>
<evidence type="ECO:0000256" key="1">
    <source>
        <dbReference type="ARBA" id="ARBA00000971"/>
    </source>
</evidence>
<accession>A0ABR0BM33</accession>
<evidence type="ECO:0000256" key="4">
    <source>
        <dbReference type="ARBA" id="ARBA00023235"/>
    </source>
</evidence>
<dbReference type="Gene3D" id="3.10.50.40">
    <property type="match status" value="1"/>
</dbReference>
<dbReference type="InterPro" id="IPR000297">
    <property type="entry name" value="PPIase_PpiC"/>
</dbReference>
<dbReference type="SUPFAM" id="SSF51045">
    <property type="entry name" value="WW domain"/>
    <property type="match status" value="1"/>
</dbReference>
<dbReference type="EC" id="5.2.1.8" evidence="2"/>
<evidence type="ECO:0000313" key="9">
    <source>
        <dbReference type="EMBL" id="KAK4083931.1"/>
    </source>
</evidence>
<dbReference type="InterPro" id="IPR046357">
    <property type="entry name" value="PPIase_dom_sf"/>
</dbReference>
<dbReference type="InterPro" id="IPR051370">
    <property type="entry name" value="PPIase_Pin1"/>
</dbReference>
<name>A0ABR0BM33_PURLI</name>
<dbReference type="Proteomes" id="UP001287286">
    <property type="component" value="Unassembled WGS sequence"/>
</dbReference>
<comment type="caution">
    <text evidence="9">The sequence shown here is derived from an EMBL/GenBank/DDBJ whole genome shotgun (WGS) entry which is preliminary data.</text>
</comment>
<comment type="catalytic activity">
    <reaction evidence="1">
        <text>[protein]-peptidylproline (omega=180) = [protein]-peptidylproline (omega=0)</text>
        <dbReference type="Rhea" id="RHEA:16237"/>
        <dbReference type="Rhea" id="RHEA-COMP:10747"/>
        <dbReference type="Rhea" id="RHEA-COMP:10748"/>
        <dbReference type="ChEBI" id="CHEBI:83833"/>
        <dbReference type="ChEBI" id="CHEBI:83834"/>
        <dbReference type="EC" id="5.2.1.8"/>
    </reaction>
</comment>
<dbReference type="PANTHER" id="PTHR10657">
    <property type="entry name" value="PEPTIDYL-PROLYL CIS-TRANS ISOMERASE"/>
    <property type="match status" value="1"/>
</dbReference>
<feature type="domain" description="WW" evidence="7">
    <location>
        <begin position="448"/>
        <end position="482"/>
    </location>
</feature>
<evidence type="ECO:0000256" key="5">
    <source>
        <dbReference type="PROSITE-ProRule" id="PRU00278"/>
    </source>
</evidence>
<dbReference type="EMBL" id="JAWRVI010000055">
    <property type="protein sequence ID" value="KAK4083931.1"/>
    <property type="molecule type" value="Genomic_DNA"/>
</dbReference>
<dbReference type="PROSITE" id="PS50020">
    <property type="entry name" value="WW_DOMAIN_2"/>
    <property type="match status" value="1"/>
</dbReference>
<sequence>MQAGRVCLARYATDVVDAGGKSSAWRREVDNGEKETSGCGQTDVTLTWWMEKSRVKSVCRHGTLEAGAGRRFWNLADAADGWRGGARAVLAGGLAAACGCEVMVGTGLCRDARRHTKDTEDALCVLLPAWLDADRGDEAGDGEHYLASAGGRRNRAEPPHLRHRLNRRRGPKYSFTGDLGHLGGVALGSEGPECTRRAATPATFTVTTDGFNEWPPSHILSCGPPPSSQIGGDMFLEASHSGVWATRFTHSGLPPVTRESKILLVVFGSRNRGQQQQRHTPKTSSPPALTKKRQPTAQALETQSVANKQAQPLDQSPQAPPHPPPWPLTLITDPSPHQPTPDPAFCAPSPLRRANAGPANHCAVHGTSLLASLPQLQFWRRPPDKTEPGQLHHHQRRSFSSFLNPHPSPSACATRARSPLSTPDELAARHCFAYLHPFGLTLAAIADTGLPPNWEVRHSNSKNLPYYFNSAEKVSRWEPPQGTDTEKLKHYMAANHSAGARPGAVPGVPEGKIRAAHLLVKHRDSRRPSSWRESEITRSKDEAMEIIKGHEQKIKSGAISLGDLAPTESDCSSARKRGDLGYFGRGDMQKEFEDAAFALKPGEMSGIVETASGLHLIERLE</sequence>
<evidence type="ECO:0000313" key="10">
    <source>
        <dbReference type="Proteomes" id="UP001287286"/>
    </source>
</evidence>
<evidence type="ECO:0000259" key="7">
    <source>
        <dbReference type="PROSITE" id="PS50020"/>
    </source>
</evidence>
<evidence type="ECO:0000256" key="2">
    <source>
        <dbReference type="ARBA" id="ARBA00013194"/>
    </source>
</evidence>